<proteinExistence type="inferred from homology"/>
<dbReference type="Gene3D" id="2.40.30.170">
    <property type="match status" value="1"/>
</dbReference>
<dbReference type="AlphaFoldDB" id="A0A917T177"/>
<keyword evidence="14" id="KW-1185">Reference proteome</keyword>
<keyword evidence="10" id="KW-0175">Coiled coil</keyword>
<sequence>MSGGDQTPARYSAASPLTIGLLALLVLVGGFGTWAATSELAGAVIAPGRVEVERNRQVIQHPDGGVVQDIEVSEGDFVEAGEVLLRLESNELLSQLAIVEGQLFEIMARRGRLEAERDGADEITFDPVLVEAAAGNADARSLMDGQRNLFEARNFSMEREAEQLRKQRDQIGNQIDGMDAQTAALAIQLELIEEELTSQQSLLDRGLAQAARVLALQREKAKLEGSVGELASRRAQGEGRIAEIDLEVLKLDSTRREQAITTLRDLQYRELELAEQRRALLAQIDRLEIRAPVSGVVYGLQVFAPQSVLRPADPVMFLIPQDRPLVIMANVEPTSIDQVHVDQHVVLRFSAFNQRETPEFFGKVKQVSADAFTEDSNRSSYYRVEIALNDGEIDKLGDNQRLVPGMPVEAFIATAEQTPLDYLIKPFTDYFRRAFRES</sequence>
<dbReference type="InterPro" id="IPR011053">
    <property type="entry name" value="Single_hybrid_motif"/>
</dbReference>
<evidence type="ECO:0000256" key="9">
    <source>
        <dbReference type="RuleBase" id="RU365093"/>
    </source>
</evidence>
<evidence type="ECO:0000256" key="1">
    <source>
        <dbReference type="ARBA" id="ARBA00004377"/>
    </source>
</evidence>
<dbReference type="EMBL" id="BMLF01000002">
    <property type="protein sequence ID" value="GGM05364.1"/>
    <property type="molecule type" value="Genomic_DNA"/>
</dbReference>
<dbReference type="InterPro" id="IPR058982">
    <property type="entry name" value="Beta-barrel_AprE"/>
</dbReference>
<keyword evidence="5 9" id="KW-0997">Cell inner membrane</keyword>
<dbReference type="GO" id="GO:0015031">
    <property type="term" value="P:protein transport"/>
    <property type="evidence" value="ECO:0007669"/>
    <property type="project" value="InterPro"/>
</dbReference>
<feature type="domain" description="AprE-like long alpha-helical hairpin" evidence="11">
    <location>
        <begin position="94"/>
        <end position="280"/>
    </location>
</feature>
<evidence type="ECO:0000259" key="11">
    <source>
        <dbReference type="Pfam" id="PF25994"/>
    </source>
</evidence>
<evidence type="ECO:0000256" key="3">
    <source>
        <dbReference type="ARBA" id="ARBA00022448"/>
    </source>
</evidence>
<evidence type="ECO:0000256" key="8">
    <source>
        <dbReference type="ARBA" id="ARBA00023136"/>
    </source>
</evidence>
<keyword evidence="8" id="KW-0472">Membrane</keyword>
<comment type="subcellular location">
    <subcellularLocation>
        <location evidence="1 9">Cell inner membrane</location>
        <topology evidence="1 9">Single-pass membrane protein</topology>
    </subcellularLocation>
</comment>
<comment type="similarity">
    <text evidence="2 9">Belongs to the membrane fusion protein (MFP) (TC 8.A.1) family.</text>
</comment>
<evidence type="ECO:0000256" key="6">
    <source>
        <dbReference type="ARBA" id="ARBA00022692"/>
    </source>
</evidence>
<dbReference type="PANTHER" id="PTHR30386:SF17">
    <property type="entry name" value="ALKALINE PROTEASE SECRETION PROTEIN APRE"/>
    <property type="match status" value="1"/>
</dbReference>
<reference evidence="13" key="2">
    <citation type="submission" date="2020-09" db="EMBL/GenBank/DDBJ databases">
        <authorList>
            <person name="Sun Q."/>
            <person name="Zhou Y."/>
        </authorList>
    </citation>
    <scope>NUCLEOTIDE SEQUENCE</scope>
    <source>
        <strain evidence="13">CGMCC 1.6293</strain>
    </source>
</reference>
<gene>
    <name evidence="13" type="ORF">GCM10011534_29010</name>
</gene>
<name>A0A917T177_9RHOB</name>
<comment type="caution">
    <text evidence="13">The sequence shown here is derived from an EMBL/GenBank/DDBJ whole genome shotgun (WGS) entry which is preliminary data.</text>
</comment>
<dbReference type="Pfam" id="PF25994">
    <property type="entry name" value="HH_AprE"/>
    <property type="match status" value="1"/>
</dbReference>
<evidence type="ECO:0000259" key="12">
    <source>
        <dbReference type="Pfam" id="PF26002"/>
    </source>
</evidence>
<dbReference type="PRINTS" id="PR01490">
    <property type="entry name" value="RTXTOXIND"/>
</dbReference>
<evidence type="ECO:0000313" key="14">
    <source>
        <dbReference type="Proteomes" id="UP000649829"/>
    </source>
</evidence>
<dbReference type="SUPFAM" id="SSF51230">
    <property type="entry name" value="Single hybrid motif"/>
    <property type="match status" value="1"/>
</dbReference>
<dbReference type="Pfam" id="PF26002">
    <property type="entry name" value="Beta-barrel_AprE"/>
    <property type="match status" value="1"/>
</dbReference>
<dbReference type="InterPro" id="IPR058781">
    <property type="entry name" value="HH_AprE-like"/>
</dbReference>
<dbReference type="RefSeq" id="WP_028287294.1">
    <property type="nucleotide sequence ID" value="NZ_BMLF01000002.1"/>
</dbReference>
<evidence type="ECO:0000256" key="7">
    <source>
        <dbReference type="ARBA" id="ARBA00022989"/>
    </source>
</evidence>
<dbReference type="InterPro" id="IPR010129">
    <property type="entry name" value="T1SS_HlyD"/>
</dbReference>
<keyword evidence="7" id="KW-1133">Transmembrane helix</keyword>
<evidence type="ECO:0000256" key="5">
    <source>
        <dbReference type="ARBA" id="ARBA00022519"/>
    </source>
</evidence>
<keyword evidence="3 9" id="KW-0813">Transport</keyword>
<evidence type="ECO:0000256" key="4">
    <source>
        <dbReference type="ARBA" id="ARBA00022475"/>
    </source>
</evidence>
<feature type="coiled-coil region" evidence="10">
    <location>
        <begin position="147"/>
        <end position="181"/>
    </location>
</feature>
<evidence type="ECO:0000313" key="13">
    <source>
        <dbReference type="EMBL" id="GGM05364.1"/>
    </source>
</evidence>
<dbReference type="Gene3D" id="2.40.50.100">
    <property type="match status" value="1"/>
</dbReference>
<protein>
    <recommendedName>
        <fullName evidence="9">Membrane fusion protein (MFP) family protein</fullName>
    </recommendedName>
</protein>
<dbReference type="GO" id="GO:0005886">
    <property type="term" value="C:plasma membrane"/>
    <property type="evidence" value="ECO:0007669"/>
    <property type="project" value="UniProtKB-SubCell"/>
</dbReference>
<keyword evidence="6" id="KW-0812">Transmembrane</keyword>
<keyword evidence="4 9" id="KW-1003">Cell membrane</keyword>
<dbReference type="PANTHER" id="PTHR30386">
    <property type="entry name" value="MEMBRANE FUSION SUBUNIT OF EMRAB-TOLC MULTIDRUG EFFLUX PUMP"/>
    <property type="match status" value="1"/>
</dbReference>
<dbReference type="Proteomes" id="UP000649829">
    <property type="component" value="Unassembled WGS sequence"/>
</dbReference>
<reference evidence="13" key="1">
    <citation type="journal article" date="2014" name="Int. J. Syst. Evol. Microbiol.">
        <title>Complete genome sequence of Corynebacterium casei LMG S-19264T (=DSM 44701T), isolated from a smear-ripened cheese.</title>
        <authorList>
            <consortium name="US DOE Joint Genome Institute (JGI-PGF)"/>
            <person name="Walter F."/>
            <person name="Albersmeier A."/>
            <person name="Kalinowski J."/>
            <person name="Ruckert C."/>
        </authorList>
    </citation>
    <scope>NUCLEOTIDE SEQUENCE</scope>
    <source>
        <strain evidence="13">CGMCC 1.6293</strain>
    </source>
</reference>
<dbReference type="InterPro" id="IPR050739">
    <property type="entry name" value="MFP"/>
</dbReference>
<evidence type="ECO:0000256" key="10">
    <source>
        <dbReference type="SAM" id="Coils"/>
    </source>
</evidence>
<feature type="domain" description="AprE-like beta-barrel" evidence="12">
    <location>
        <begin position="325"/>
        <end position="414"/>
    </location>
</feature>
<evidence type="ECO:0000256" key="2">
    <source>
        <dbReference type="ARBA" id="ARBA00009477"/>
    </source>
</evidence>
<dbReference type="NCBIfam" id="TIGR01843">
    <property type="entry name" value="type_I_hlyD"/>
    <property type="match status" value="1"/>
</dbReference>
<organism evidence="13 14">
    <name type="scientific">Pseudooceanicola nanhaiensis</name>
    <dbReference type="NCBI Taxonomy" id="375761"/>
    <lineage>
        <taxon>Bacteria</taxon>
        <taxon>Pseudomonadati</taxon>
        <taxon>Pseudomonadota</taxon>
        <taxon>Alphaproteobacteria</taxon>
        <taxon>Rhodobacterales</taxon>
        <taxon>Paracoccaceae</taxon>
        <taxon>Pseudooceanicola</taxon>
    </lineage>
</organism>
<accession>A0A917T177</accession>